<dbReference type="AlphaFoldDB" id="A0A7W8D597"/>
<protein>
    <submittedName>
        <fullName evidence="2">Putative RNase H-like HicB family nuclease</fullName>
    </submittedName>
</protein>
<dbReference type="SUPFAM" id="SSF143100">
    <property type="entry name" value="TTHA1013/TTHA0281-like"/>
    <property type="match status" value="1"/>
</dbReference>
<dbReference type="EMBL" id="JACHHP010000002">
    <property type="protein sequence ID" value="MBB5208169.1"/>
    <property type="molecule type" value="Genomic_DNA"/>
</dbReference>
<evidence type="ECO:0000313" key="3">
    <source>
        <dbReference type="Proteomes" id="UP000521199"/>
    </source>
</evidence>
<keyword evidence="3" id="KW-1185">Reference proteome</keyword>
<dbReference type="Gene3D" id="3.30.2390.10">
    <property type="entry name" value="TTHA1013-like"/>
    <property type="match status" value="1"/>
</dbReference>
<dbReference type="RefSeq" id="WP_183960666.1">
    <property type="nucleotide sequence ID" value="NZ_JACHHP010000002.1"/>
</dbReference>
<dbReference type="Pfam" id="PF08972">
    <property type="entry name" value="DUF1902"/>
    <property type="match status" value="1"/>
</dbReference>
<accession>A0A7W8D597</accession>
<organism evidence="2 3">
    <name type="scientific">Chiayiivirga flava</name>
    <dbReference type="NCBI Taxonomy" id="659595"/>
    <lineage>
        <taxon>Bacteria</taxon>
        <taxon>Pseudomonadati</taxon>
        <taxon>Pseudomonadota</taxon>
        <taxon>Gammaproteobacteria</taxon>
        <taxon>Lysobacterales</taxon>
        <taxon>Lysobacteraceae</taxon>
        <taxon>Chiayiivirga</taxon>
    </lineage>
</organism>
<sequence length="84" mass="9123">MAPLMIHAAWDRVACVWVAESSDVPGLATEAKTVEALVERLAAMIPDLLSANRVKPTPDVSFVLLARRLEPLHVPDHQVSDRGA</sequence>
<evidence type="ECO:0000259" key="1">
    <source>
        <dbReference type="Pfam" id="PF08972"/>
    </source>
</evidence>
<feature type="domain" description="DUF1902" evidence="1">
    <location>
        <begin position="4"/>
        <end position="68"/>
    </location>
</feature>
<comment type="caution">
    <text evidence="2">The sequence shown here is derived from an EMBL/GenBank/DDBJ whole genome shotgun (WGS) entry which is preliminary data.</text>
</comment>
<gene>
    <name evidence="2" type="ORF">HNQ52_001698</name>
</gene>
<dbReference type="InterPro" id="IPR035069">
    <property type="entry name" value="TTHA1013/TTHA0281-like"/>
</dbReference>
<dbReference type="Proteomes" id="UP000521199">
    <property type="component" value="Unassembled WGS sequence"/>
</dbReference>
<dbReference type="InterPro" id="IPR015066">
    <property type="entry name" value="DUF1902"/>
</dbReference>
<evidence type="ECO:0000313" key="2">
    <source>
        <dbReference type="EMBL" id="MBB5208169.1"/>
    </source>
</evidence>
<reference evidence="2 3" key="1">
    <citation type="submission" date="2020-08" db="EMBL/GenBank/DDBJ databases">
        <title>Genomic Encyclopedia of Type Strains, Phase IV (KMG-IV): sequencing the most valuable type-strain genomes for metagenomic binning, comparative biology and taxonomic classification.</title>
        <authorList>
            <person name="Goeker M."/>
        </authorList>
    </citation>
    <scope>NUCLEOTIDE SEQUENCE [LARGE SCALE GENOMIC DNA]</scope>
    <source>
        <strain evidence="2 3">DSM 24163</strain>
    </source>
</reference>
<proteinExistence type="predicted"/>
<name>A0A7W8D597_9GAMM</name>